<evidence type="ECO:0000256" key="1">
    <source>
        <dbReference type="SAM" id="MobiDB-lite"/>
    </source>
</evidence>
<comment type="caution">
    <text evidence="2">The sequence shown here is derived from an EMBL/GenBank/DDBJ whole genome shotgun (WGS) entry which is preliminary data.</text>
</comment>
<name>A0A9X9M667_GULGU</name>
<dbReference type="InterPro" id="IPR047340">
    <property type="entry name" value="RUNDC3A_B"/>
</dbReference>
<organism evidence="2 3">
    <name type="scientific">Gulo gulo</name>
    <name type="common">Wolverine</name>
    <name type="synonym">Gluton</name>
    <dbReference type="NCBI Taxonomy" id="48420"/>
    <lineage>
        <taxon>Eukaryota</taxon>
        <taxon>Metazoa</taxon>
        <taxon>Chordata</taxon>
        <taxon>Craniata</taxon>
        <taxon>Vertebrata</taxon>
        <taxon>Euteleostomi</taxon>
        <taxon>Mammalia</taxon>
        <taxon>Eutheria</taxon>
        <taxon>Laurasiatheria</taxon>
        <taxon>Carnivora</taxon>
        <taxon>Caniformia</taxon>
        <taxon>Musteloidea</taxon>
        <taxon>Mustelidae</taxon>
        <taxon>Guloninae</taxon>
        <taxon>Gulo</taxon>
    </lineage>
</organism>
<proteinExistence type="predicted"/>
<dbReference type="PANTHER" id="PTHR46251">
    <property type="entry name" value="RUN DOMAIN-CONTAINING 3 PROTEIN RUNDC3"/>
    <property type="match status" value="1"/>
</dbReference>
<feature type="compositionally biased region" description="Polar residues" evidence="1">
    <location>
        <begin position="1"/>
        <end position="31"/>
    </location>
</feature>
<evidence type="ECO:0000313" key="3">
    <source>
        <dbReference type="Proteomes" id="UP000269945"/>
    </source>
</evidence>
<gene>
    <name evidence="2" type="ORF">BN2614_LOCUS8</name>
</gene>
<feature type="non-terminal residue" evidence="2">
    <location>
        <position position="204"/>
    </location>
</feature>
<dbReference type="EMBL" id="CYRY02043369">
    <property type="protein sequence ID" value="VCX37700.1"/>
    <property type="molecule type" value="Genomic_DNA"/>
</dbReference>
<feature type="compositionally biased region" description="Low complexity" evidence="1">
    <location>
        <begin position="151"/>
        <end position="168"/>
    </location>
</feature>
<keyword evidence="3" id="KW-1185">Reference proteome</keyword>
<evidence type="ECO:0000313" key="2">
    <source>
        <dbReference type="EMBL" id="VCX37700.1"/>
    </source>
</evidence>
<reference evidence="2 3" key="1">
    <citation type="submission" date="2018-10" db="EMBL/GenBank/DDBJ databases">
        <authorList>
            <person name="Ekblom R."/>
            <person name="Jareborg N."/>
        </authorList>
    </citation>
    <scope>NUCLEOTIDE SEQUENCE [LARGE SCALE GENOMIC DNA]</scope>
    <source>
        <tissue evidence="2">Muscle</tissue>
    </source>
</reference>
<feature type="compositionally biased region" description="Basic and acidic residues" evidence="1">
    <location>
        <begin position="57"/>
        <end position="66"/>
    </location>
</feature>
<dbReference type="Proteomes" id="UP000269945">
    <property type="component" value="Unassembled WGS sequence"/>
</dbReference>
<dbReference type="AlphaFoldDB" id="A0A9X9M667"/>
<protein>
    <submittedName>
        <fullName evidence="2">Uncharacterized protein</fullName>
    </submittedName>
</protein>
<feature type="region of interest" description="Disordered" evidence="1">
    <location>
        <begin position="1"/>
        <end position="76"/>
    </location>
</feature>
<sequence>MAQGSKDLTTPLVNQWPSLGTLSGAEGTNNPKLYRRHSFMSTEPLSAEASLSSDSQRLGEGKRDEEPWGPIGKDPTPSMLGLCGSLASIPSCKSLASFKSNECLGAGAAKGSCPGQDAGAPQATGCPGESLYHSSGDPGTWLASYRTLLRSSPLPSSGADGPASAATPNPLPLQSDPVYAPESLRPRPQGRGSEGIRQIKTRRL</sequence>
<dbReference type="GO" id="GO:0010753">
    <property type="term" value="P:positive regulation of cGMP-mediated signaling"/>
    <property type="evidence" value="ECO:0007669"/>
    <property type="project" value="TreeGrafter"/>
</dbReference>
<accession>A0A9X9M667</accession>
<feature type="region of interest" description="Disordered" evidence="1">
    <location>
        <begin position="108"/>
        <end position="137"/>
    </location>
</feature>
<feature type="compositionally biased region" description="Polar residues" evidence="1">
    <location>
        <begin position="39"/>
        <end position="56"/>
    </location>
</feature>
<dbReference type="PANTHER" id="PTHR46251:SF4">
    <property type="entry name" value="RUN DOMAIN-CONTAINING PROTEIN 3A"/>
    <property type="match status" value="1"/>
</dbReference>
<feature type="region of interest" description="Disordered" evidence="1">
    <location>
        <begin position="151"/>
        <end position="204"/>
    </location>
</feature>